<dbReference type="Proteomes" id="UP000000589">
    <property type="component" value="Chromosome 2"/>
</dbReference>
<gene>
    <name evidence="1 2" type="primary">Tbc1d13</name>
</gene>
<dbReference type="Bgee" id="ENSMUSG00000039678">
    <property type="expression patterns" value="Expressed in yolk sac and 196 other cell types or tissues"/>
</dbReference>
<accession>D6RJI8</accession>
<name>D6RJI8_MOUSE</name>
<protein>
    <submittedName>
        <fullName evidence="1">TBC1 domain family, member 13</fullName>
    </submittedName>
</protein>
<organism evidence="1 3">
    <name type="scientific">Mus musculus</name>
    <name type="common">Mouse</name>
    <dbReference type="NCBI Taxonomy" id="10090"/>
    <lineage>
        <taxon>Eukaryota</taxon>
        <taxon>Metazoa</taxon>
        <taxon>Chordata</taxon>
        <taxon>Craniata</taxon>
        <taxon>Vertebrata</taxon>
        <taxon>Euteleostomi</taxon>
        <taxon>Mammalia</taxon>
        <taxon>Eutheria</taxon>
        <taxon>Euarchontoglires</taxon>
        <taxon>Glires</taxon>
        <taxon>Rodentia</taxon>
        <taxon>Myomorpha</taxon>
        <taxon>Muroidea</taxon>
        <taxon>Muridae</taxon>
        <taxon>Murinae</taxon>
        <taxon>Mus</taxon>
        <taxon>Mus</taxon>
    </lineage>
</organism>
<reference evidence="1 3" key="2">
    <citation type="journal article" date="2011" name="PLoS Biol.">
        <title>Modernizing reference genome assemblies.</title>
        <authorList>
            <person name="Church D.M."/>
            <person name="Schneider V.A."/>
            <person name="Graves T."/>
            <person name="Auger K."/>
            <person name="Cunningham F."/>
            <person name="Bouk N."/>
            <person name="Chen H.C."/>
            <person name="Agarwala R."/>
            <person name="McLaren W.M."/>
            <person name="Ritchie G.R."/>
            <person name="Albracht D."/>
            <person name="Kremitzki M."/>
            <person name="Rock S."/>
            <person name="Kotkiewicz H."/>
            <person name="Kremitzki C."/>
            <person name="Wollam A."/>
            <person name="Trani L."/>
            <person name="Fulton L."/>
            <person name="Fulton R."/>
            <person name="Matthews L."/>
            <person name="Whitehead S."/>
            <person name="Chow W."/>
            <person name="Torrance J."/>
            <person name="Dunn M."/>
            <person name="Harden G."/>
            <person name="Threadgold G."/>
            <person name="Wood J."/>
            <person name="Collins J."/>
            <person name="Heath P."/>
            <person name="Griffiths G."/>
            <person name="Pelan S."/>
            <person name="Grafham D."/>
            <person name="Eichler E.E."/>
            <person name="Weinstock G."/>
            <person name="Mardis E.R."/>
            <person name="Wilson R.K."/>
            <person name="Howe K."/>
            <person name="Flicek P."/>
            <person name="Hubbard T."/>
        </authorList>
    </citation>
    <scope>NUCLEOTIDE SEQUENCE [LARGE SCALE GENOMIC DNA]</scope>
    <source>
        <strain evidence="1 3">C57BL/6J</strain>
    </source>
</reference>
<dbReference type="ProteomicsDB" id="373821"/>
<dbReference type="GeneTree" id="ENSGT00940000158674"/>
<reference evidence="1 3" key="1">
    <citation type="journal article" date="2009" name="PLoS Biol.">
        <title>Lineage-specific biology revealed by a finished genome assembly of the mouse.</title>
        <authorList>
            <consortium name="Mouse Genome Sequencing Consortium"/>
            <person name="Church D.M."/>
            <person name="Goodstadt L."/>
            <person name="Hillier L.W."/>
            <person name="Zody M.C."/>
            <person name="Goldstein S."/>
            <person name="She X."/>
            <person name="Bult C.J."/>
            <person name="Agarwala R."/>
            <person name="Cherry J.L."/>
            <person name="DiCuccio M."/>
            <person name="Hlavina W."/>
            <person name="Kapustin Y."/>
            <person name="Meric P."/>
            <person name="Maglott D."/>
            <person name="Birtle Z."/>
            <person name="Marques A.C."/>
            <person name="Graves T."/>
            <person name="Zhou S."/>
            <person name="Teague B."/>
            <person name="Potamousis K."/>
            <person name="Churas C."/>
            <person name="Place M."/>
            <person name="Herschleb J."/>
            <person name="Runnheim R."/>
            <person name="Forrest D."/>
            <person name="Amos-Landgraf J."/>
            <person name="Schwartz D.C."/>
            <person name="Cheng Z."/>
            <person name="Lindblad-Toh K."/>
            <person name="Eichler E.E."/>
            <person name="Ponting C.P."/>
        </authorList>
    </citation>
    <scope>NUCLEOTIDE SEQUENCE [LARGE SCALE GENOMIC DNA]</scope>
    <source>
        <strain evidence="1 3">C57BL/6J</strain>
    </source>
</reference>
<dbReference type="Ensembl" id="ENSMUST00000136183.8">
    <property type="protein sequence ID" value="ENSMUSP00000120228.2"/>
    <property type="gene ID" value="ENSMUSG00000039678.13"/>
</dbReference>
<keyword evidence="4 5" id="KW-1267">Proteomics identification</keyword>
<reference evidence="1" key="4">
    <citation type="submission" date="2025-09" db="UniProtKB">
        <authorList>
            <consortium name="Ensembl"/>
        </authorList>
    </citation>
    <scope>IDENTIFICATION</scope>
    <source>
        <strain evidence="1">C57BL/6J</strain>
    </source>
</reference>
<evidence type="ECO:0000313" key="1">
    <source>
        <dbReference type="Ensembl" id="ENSMUSP00000120228.2"/>
    </source>
</evidence>
<dbReference type="VEuPathDB" id="HostDB:ENSMUSG00000039678"/>
<evidence type="ECO:0007829" key="4">
    <source>
        <dbReference type="PeptideAtlas" id="D6RJI8"/>
    </source>
</evidence>
<dbReference type="ExpressionAtlas" id="D6RJI8">
    <property type="expression patterns" value="baseline and differential"/>
</dbReference>
<evidence type="ECO:0007829" key="5">
    <source>
        <dbReference type="ProteomicsDB" id="D6RJI8"/>
    </source>
</evidence>
<dbReference type="HOGENOM" id="CLU_2811712_0_0_1"/>
<dbReference type="Antibodypedia" id="31273">
    <property type="antibodies" value="139 antibodies from 19 providers"/>
</dbReference>
<sequence>MSSLHKSRIADFQDVLKEPSIVLEKLRELSFSALQKLAFPFWSGVEAPEGKLPVLIVQSSDCTSHLS</sequence>
<dbReference type="AGR" id="MGI:2385326"/>
<keyword evidence="3" id="KW-1185">Reference proteome</keyword>
<dbReference type="AlphaFoldDB" id="D6RJI8"/>
<dbReference type="SMR" id="D6RJI8"/>
<dbReference type="MGI" id="MGI:2385326">
    <property type="gene designation" value="Tbc1d13"/>
</dbReference>
<proteinExistence type="evidence at protein level"/>
<evidence type="ECO:0000313" key="3">
    <source>
        <dbReference type="Proteomes" id="UP000000589"/>
    </source>
</evidence>
<reference evidence="1" key="3">
    <citation type="submission" date="2025-08" db="UniProtKB">
        <authorList>
            <consortium name="Ensembl"/>
        </authorList>
    </citation>
    <scope>IDENTIFICATION</scope>
    <source>
        <strain evidence="1">C57BL/6J</strain>
    </source>
</reference>
<evidence type="ECO:0000313" key="2">
    <source>
        <dbReference type="MGI" id="MGI:2385326"/>
    </source>
</evidence>